<accession>A0A852TKZ7</accession>
<dbReference type="RefSeq" id="WP_179641208.1">
    <property type="nucleotide sequence ID" value="NZ_BAAAYY010000005.1"/>
</dbReference>
<sequence length="108" mass="11278">MKHRTVSALAALPLLLLASACGGERTAEDDATAAGVMCEDSVREELDLGESAQFDDSPDVEVTSAESPRTYEIAGSVDVDGTATDYVCTISTSDQGDTWTMEGVEITG</sequence>
<dbReference type="AlphaFoldDB" id="A0A852TKZ7"/>
<organism evidence="2 3">
    <name type="scientific">Spinactinospora alkalitolerans</name>
    <dbReference type="NCBI Taxonomy" id="687207"/>
    <lineage>
        <taxon>Bacteria</taxon>
        <taxon>Bacillati</taxon>
        <taxon>Actinomycetota</taxon>
        <taxon>Actinomycetes</taxon>
        <taxon>Streptosporangiales</taxon>
        <taxon>Nocardiopsidaceae</taxon>
        <taxon>Spinactinospora</taxon>
    </lineage>
</organism>
<dbReference type="Proteomes" id="UP000589036">
    <property type="component" value="Unassembled WGS sequence"/>
</dbReference>
<evidence type="ECO:0000256" key="1">
    <source>
        <dbReference type="SAM" id="SignalP"/>
    </source>
</evidence>
<keyword evidence="1" id="KW-0732">Signal</keyword>
<reference evidence="2 3" key="1">
    <citation type="submission" date="2020-07" db="EMBL/GenBank/DDBJ databases">
        <title>Sequencing the genomes of 1000 actinobacteria strains.</title>
        <authorList>
            <person name="Klenk H.-P."/>
        </authorList>
    </citation>
    <scope>NUCLEOTIDE SEQUENCE [LARGE SCALE GENOMIC DNA]</scope>
    <source>
        <strain evidence="2 3">CXB654</strain>
    </source>
</reference>
<name>A0A852TKZ7_9ACTN</name>
<evidence type="ECO:0000313" key="2">
    <source>
        <dbReference type="EMBL" id="NYE44886.1"/>
    </source>
</evidence>
<proteinExistence type="predicted"/>
<feature type="chain" id="PRO_5038534208" evidence="1">
    <location>
        <begin position="23"/>
        <end position="108"/>
    </location>
</feature>
<protein>
    <submittedName>
        <fullName evidence="2">Uncharacterized protein</fullName>
    </submittedName>
</protein>
<dbReference type="PROSITE" id="PS51257">
    <property type="entry name" value="PROKAR_LIPOPROTEIN"/>
    <property type="match status" value="1"/>
</dbReference>
<gene>
    <name evidence="2" type="ORF">HDA32_000006</name>
</gene>
<evidence type="ECO:0000313" key="3">
    <source>
        <dbReference type="Proteomes" id="UP000589036"/>
    </source>
</evidence>
<comment type="caution">
    <text evidence="2">The sequence shown here is derived from an EMBL/GenBank/DDBJ whole genome shotgun (WGS) entry which is preliminary data.</text>
</comment>
<keyword evidence="3" id="KW-1185">Reference proteome</keyword>
<dbReference type="EMBL" id="JACCCC010000001">
    <property type="protein sequence ID" value="NYE44886.1"/>
    <property type="molecule type" value="Genomic_DNA"/>
</dbReference>
<feature type="signal peptide" evidence="1">
    <location>
        <begin position="1"/>
        <end position="22"/>
    </location>
</feature>